<feature type="domain" description="DUF4283" evidence="2">
    <location>
        <begin position="33"/>
        <end position="85"/>
    </location>
</feature>
<dbReference type="EMBL" id="JACXVP010000003">
    <property type="protein sequence ID" value="KAG5615740.1"/>
    <property type="molecule type" value="Genomic_DNA"/>
</dbReference>
<dbReference type="Proteomes" id="UP000824120">
    <property type="component" value="Chromosome 3"/>
</dbReference>
<organism evidence="3 4">
    <name type="scientific">Solanum commersonii</name>
    <name type="common">Commerson's wild potato</name>
    <name type="synonym">Commerson's nightshade</name>
    <dbReference type="NCBI Taxonomy" id="4109"/>
    <lineage>
        <taxon>Eukaryota</taxon>
        <taxon>Viridiplantae</taxon>
        <taxon>Streptophyta</taxon>
        <taxon>Embryophyta</taxon>
        <taxon>Tracheophyta</taxon>
        <taxon>Spermatophyta</taxon>
        <taxon>Magnoliopsida</taxon>
        <taxon>eudicotyledons</taxon>
        <taxon>Gunneridae</taxon>
        <taxon>Pentapetalae</taxon>
        <taxon>asterids</taxon>
        <taxon>lamiids</taxon>
        <taxon>Solanales</taxon>
        <taxon>Solanaceae</taxon>
        <taxon>Solanoideae</taxon>
        <taxon>Solaneae</taxon>
        <taxon>Solanum</taxon>
    </lineage>
</organism>
<feature type="region of interest" description="Disordered" evidence="1">
    <location>
        <begin position="232"/>
        <end position="271"/>
    </location>
</feature>
<evidence type="ECO:0000313" key="3">
    <source>
        <dbReference type="EMBL" id="KAG5615740.1"/>
    </source>
</evidence>
<dbReference type="Pfam" id="PF14111">
    <property type="entry name" value="DUF4283"/>
    <property type="match status" value="1"/>
</dbReference>
<dbReference type="InterPro" id="IPR025558">
    <property type="entry name" value="DUF4283"/>
</dbReference>
<gene>
    <name evidence="3" type="ORF">H5410_015564</name>
</gene>
<dbReference type="AlphaFoldDB" id="A0A9J5ZUT6"/>
<dbReference type="OrthoDB" id="1743559at2759"/>
<protein>
    <recommendedName>
        <fullName evidence="2">DUF4283 domain-containing protein</fullName>
    </recommendedName>
</protein>
<dbReference type="PANTHER" id="PTHR34427:SF10">
    <property type="entry name" value="DUF4283 DOMAIN-CONTAINING PROTEIN"/>
    <property type="match status" value="1"/>
</dbReference>
<reference evidence="3 4" key="1">
    <citation type="submission" date="2020-09" db="EMBL/GenBank/DDBJ databases">
        <title>De no assembly of potato wild relative species, Solanum commersonii.</title>
        <authorList>
            <person name="Cho K."/>
        </authorList>
    </citation>
    <scope>NUCLEOTIDE SEQUENCE [LARGE SCALE GENOMIC DNA]</scope>
    <source>
        <strain evidence="3">LZ3.2</strain>
        <tissue evidence="3">Leaf</tissue>
    </source>
</reference>
<name>A0A9J5ZUT6_SOLCO</name>
<dbReference type="PANTHER" id="PTHR34427">
    <property type="entry name" value="DUF4283 DOMAIN PROTEIN"/>
    <property type="match status" value="1"/>
</dbReference>
<evidence type="ECO:0000256" key="1">
    <source>
        <dbReference type="SAM" id="MobiDB-lite"/>
    </source>
</evidence>
<keyword evidence="4" id="KW-1185">Reference proteome</keyword>
<evidence type="ECO:0000313" key="4">
    <source>
        <dbReference type="Proteomes" id="UP000824120"/>
    </source>
</evidence>
<sequence>MVYKRINATKIQQKGKSIVITDATKTNQNELLAKSRHKHGINIYDLGRNHFHFEFPNEPAADHIVRGKWFWKSDKFNLQWWSLTSTFIHDRPNQETYAEAGLELKKKQSYKPPQMGKDEGERRQRLCSELGGAVHEHLTFKVPIWVVTPTRLVYGAGSKEHPKIQRSDEGAGGLEDESLLGFTEVAGHVGSSYDPEILNWPAVPARDKACVAEVLLSTPIKRNRPMIRRKNSGMQESAMLRSEENNSSLTTIEDAIPLNKHSPGGKRKSRL</sequence>
<comment type="caution">
    <text evidence="3">The sequence shown here is derived from an EMBL/GenBank/DDBJ whole genome shotgun (WGS) entry which is preliminary data.</text>
</comment>
<evidence type="ECO:0000259" key="2">
    <source>
        <dbReference type="Pfam" id="PF14111"/>
    </source>
</evidence>
<accession>A0A9J5ZUT6</accession>
<proteinExistence type="predicted"/>